<sequence length="436" mass="48017">MRFSGETEFHRSVLRVRWLFSVVLWAMGALWLVVVPALELERSYQRIRTEAGIRLALAADLVSSHIANNLETWEFEGVRLPSLVTSVTRGSQISISHLELLNGQNRSIMDIEAGPVPTVPLVLREPVTDGVVPVGEVVMTVALDPAFTAAARSGGIGLVSVLVLLTLARVVGRRMLDHAMAVVGDTTLRLAQQLEQRDRDQRLLARQALHLRQAGEDFAHVARMAAHHLQEPLRTVLAYAQLLLRWHREGGGGIERADGYVEFVRAGIEQMRGQLSALAAYMDLRTKDFSPQPVELEAVVAKAAAAMAALDVRLNWQDLPVVAAQPDRLYDLFFDIFGWSKRYRLPDQPLEVSISAEPSPEGWVIAIADNGRSLGDRDPERMFGLLVHDGDGRMVLGLAAARLTVFMMGGRLWAEPTDTGARLSLEIPNADACTNP</sequence>
<dbReference type="InterPro" id="IPR036097">
    <property type="entry name" value="HisK_dim/P_sf"/>
</dbReference>
<keyword evidence="5 8" id="KW-0418">Kinase</keyword>
<dbReference type="RefSeq" id="WP_158699416.1">
    <property type="nucleotide sequence ID" value="NZ_CP027527.1"/>
</dbReference>
<feature type="domain" description="Histidine kinase" evidence="7">
    <location>
        <begin position="224"/>
        <end position="431"/>
    </location>
</feature>
<dbReference type="InterPro" id="IPR005467">
    <property type="entry name" value="His_kinase_dom"/>
</dbReference>
<dbReference type="EMBL" id="CU459003">
    <property type="protein sequence ID" value="CAM74296.1"/>
    <property type="molecule type" value="Genomic_DNA"/>
</dbReference>
<dbReference type="Pfam" id="PF02518">
    <property type="entry name" value="HATPase_c"/>
    <property type="match status" value="1"/>
</dbReference>
<dbReference type="PANTHER" id="PTHR43304">
    <property type="entry name" value="PHYTOCHROME-LIKE PROTEIN CPH1"/>
    <property type="match status" value="1"/>
</dbReference>
<evidence type="ECO:0000256" key="5">
    <source>
        <dbReference type="ARBA" id="ARBA00022777"/>
    </source>
</evidence>
<evidence type="ECO:0000256" key="4">
    <source>
        <dbReference type="ARBA" id="ARBA00022679"/>
    </source>
</evidence>
<keyword evidence="6" id="KW-0472">Membrane</keyword>
<dbReference type="InterPro" id="IPR052162">
    <property type="entry name" value="Sensor_kinase/Photoreceptor"/>
</dbReference>
<dbReference type="PROSITE" id="PS50109">
    <property type="entry name" value="HIS_KIN"/>
    <property type="match status" value="1"/>
</dbReference>
<evidence type="ECO:0000313" key="8">
    <source>
        <dbReference type="EMBL" id="CAM74296.1"/>
    </source>
</evidence>
<keyword evidence="6" id="KW-1133">Transmembrane helix</keyword>
<name>A4TUI9_9PROT</name>
<accession>A4TUI9</accession>
<comment type="catalytic activity">
    <reaction evidence="1">
        <text>ATP + protein L-histidine = ADP + protein N-phospho-L-histidine.</text>
        <dbReference type="EC" id="2.7.13.3"/>
    </reaction>
</comment>
<evidence type="ECO:0000256" key="3">
    <source>
        <dbReference type="ARBA" id="ARBA00022553"/>
    </source>
</evidence>
<gene>
    <name evidence="8" type="ORF">MGR_1031</name>
</gene>
<proteinExistence type="predicted"/>
<evidence type="ECO:0000256" key="6">
    <source>
        <dbReference type="SAM" id="Phobius"/>
    </source>
</evidence>
<evidence type="ECO:0000259" key="7">
    <source>
        <dbReference type="PROSITE" id="PS50109"/>
    </source>
</evidence>
<keyword evidence="4" id="KW-0808">Transferase</keyword>
<evidence type="ECO:0000256" key="2">
    <source>
        <dbReference type="ARBA" id="ARBA00012438"/>
    </source>
</evidence>
<dbReference type="GO" id="GO:0000155">
    <property type="term" value="F:phosphorelay sensor kinase activity"/>
    <property type="evidence" value="ECO:0007669"/>
    <property type="project" value="InterPro"/>
</dbReference>
<dbReference type="EC" id="2.7.13.3" evidence="2"/>
<dbReference type="SUPFAM" id="SSF47384">
    <property type="entry name" value="Homodimeric domain of signal transducing histidine kinase"/>
    <property type="match status" value="1"/>
</dbReference>
<feature type="transmembrane region" description="Helical" evidence="6">
    <location>
        <begin position="18"/>
        <end position="38"/>
    </location>
</feature>
<dbReference type="AlphaFoldDB" id="A4TUI9"/>
<protein>
    <recommendedName>
        <fullName evidence="2">histidine kinase</fullName>
        <ecNumber evidence="2">2.7.13.3</ecNumber>
    </recommendedName>
</protein>
<dbReference type="InterPro" id="IPR036890">
    <property type="entry name" value="HATPase_C_sf"/>
</dbReference>
<reference evidence="8" key="1">
    <citation type="journal article" date="2007" name="J. Bacteriol.">
        <title>Comparative genome analysis of four magnetotactic bacteria reveals a complex set of group-specific genes implicated in magnetosome biomineralization and function.</title>
        <authorList>
            <person name="Richter M."/>
            <person name="Kube M."/>
            <person name="Bazylinski D.A."/>
            <person name="Lombardot T."/>
            <person name="Gloeckner F.O."/>
            <person name="Reinhardt R."/>
            <person name="Schueler D."/>
        </authorList>
    </citation>
    <scope>NUCLEOTIDE SEQUENCE</scope>
    <source>
        <strain evidence="8">MSR-1</strain>
    </source>
</reference>
<evidence type="ECO:0000256" key="1">
    <source>
        <dbReference type="ARBA" id="ARBA00000085"/>
    </source>
</evidence>
<dbReference type="Gene3D" id="3.30.565.10">
    <property type="entry name" value="Histidine kinase-like ATPase, C-terminal domain"/>
    <property type="match status" value="1"/>
</dbReference>
<keyword evidence="3" id="KW-0597">Phosphoprotein</keyword>
<organism evidence="8">
    <name type="scientific">Magnetospirillum gryphiswaldense</name>
    <dbReference type="NCBI Taxonomy" id="55518"/>
    <lineage>
        <taxon>Bacteria</taxon>
        <taxon>Pseudomonadati</taxon>
        <taxon>Pseudomonadota</taxon>
        <taxon>Alphaproteobacteria</taxon>
        <taxon>Rhodospirillales</taxon>
        <taxon>Rhodospirillaceae</taxon>
        <taxon>Magnetospirillum</taxon>
    </lineage>
</organism>
<keyword evidence="6" id="KW-0812">Transmembrane</keyword>
<dbReference type="PANTHER" id="PTHR43304:SF1">
    <property type="entry name" value="PAC DOMAIN-CONTAINING PROTEIN"/>
    <property type="match status" value="1"/>
</dbReference>
<dbReference type="InterPro" id="IPR003594">
    <property type="entry name" value="HATPase_dom"/>
</dbReference>
<dbReference type="SUPFAM" id="SSF55874">
    <property type="entry name" value="ATPase domain of HSP90 chaperone/DNA topoisomerase II/histidine kinase"/>
    <property type="match status" value="1"/>
</dbReference>